<dbReference type="PANTHER" id="PTHR12943">
    <property type="entry name" value="HOMOCYSTEINE-RESPONSIVE ENDOPLASMIC RETICULUM-RESIDENT UNIQUITIN-LIKE DOMAIN HERPUD PROTEIN FAMILY MEMBER"/>
    <property type="match status" value="1"/>
</dbReference>
<dbReference type="SUPFAM" id="SSF54236">
    <property type="entry name" value="Ubiquitin-like"/>
    <property type="match status" value="1"/>
</dbReference>
<evidence type="ECO:0000256" key="3">
    <source>
        <dbReference type="ARBA" id="ARBA00022989"/>
    </source>
</evidence>
<evidence type="ECO:0000256" key="4">
    <source>
        <dbReference type="ARBA" id="ARBA00023136"/>
    </source>
</evidence>
<dbReference type="GO" id="GO:0030968">
    <property type="term" value="P:endoplasmic reticulum unfolded protein response"/>
    <property type="evidence" value="ECO:0007669"/>
    <property type="project" value="TreeGrafter"/>
</dbReference>
<feature type="domain" description="Ubiquitin-like" evidence="6">
    <location>
        <begin position="88"/>
        <end position="172"/>
    </location>
</feature>
<keyword evidence="3" id="KW-1133">Transmembrane helix</keyword>
<feature type="compositionally biased region" description="Low complexity" evidence="5">
    <location>
        <begin position="179"/>
        <end position="199"/>
    </location>
</feature>
<keyword evidence="4" id="KW-0472">Membrane</keyword>
<name>A0AAD9FRU4_PAPLA</name>
<sequence length="688" mass="76618">MGDAHIPHHAPMGHPHRTGHHGHEHEVDFTQNDLVHGHRGDASPIPPSSPGLTTAFHRHPPGHGEDPISSSIPVLRRRNTPRLDHDTLRIAIATPFSDNEQRKERQVAASTTVSALKGLIAQDEEEKWERNGMRLVWQGRIVRDEEVLSKIVEKSAVAQVHTFHLVARRIGGPTRPVISTSFSPATTTPSTYAPTNATSIPPTPSTAVPSSRNTQALSDTVHFVLFLTRHHLCRLLNTPPLGWYDTVPPPVIDQRAAKEAVTSVVGAIASSRQDREEGWEDWQAAFQDEADFKWGVDTRQMIEDEIKSLWSGQVGRQWTESEAGEHVDIELDSLPYRLHVPPLRLMTPSQLVNLVLYLRLTSMLPLLNNVLAVAAVNESVPNPTRTTQPVPLPRPVRVRQFGLRLRVTREAFVHIFFSLVKTSAMVWMLTRGMNWGDVKFWIIGGGLVGWWLGDAINQLRPGLIWNNGNRDNAADGQQHPQANGPPLNPRQEGDIPNQVAADAPRHAAAAAQAAAVTNAPTTRFTATTGHALARMIPLVHLDTDSEQLLLAPRRPRRTPYRIVTQLLLPIALWFITLIPDWETSRARAIRRRERAMRVWVGELTSAQAADDSPHAEREEDSGTGAHDGAQLERPPVFPQGLGAQAKRYYERVLARGEGIDWEEEREAQRAMGVGEEEEQDGGMRFRLL</sequence>
<reference evidence="7" key="1">
    <citation type="submission" date="2023-02" db="EMBL/GenBank/DDBJ databases">
        <title>Identification and recombinant expression of a fungal hydrolase from Papiliotrema laurentii that hydrolyzes apple cutin and clears colloidal polyester polyurethane.</title>
        <authorList>
            <consortium name="DOE Joint Genome Institute"/>
            <person name="Roman V.A."/>
            <person name="Bojanowski C."/>
            <person name="Crable B.R."/>
            <person name="Wagner D.N."/>
            <person name="Hung C.S."/>
            <person name="Nadeau L.J."/>
            <person name="Schratz L."/>
            <person name="Haridas S."/>
            <person name="Pangilinan J."/>
            <person name="Lipzen A."/>
            <person name="Na H."/>
            <person name="Yan M."/>
            <person name="Ng V."/>
            <person name="Grigoriev I.V."/>
            <person name="Spatafora J.W."/>
            <person name="Barlow D."/>
            <person name="Biffinger J."/>
            <person name="Kelley-Loughnane N."/>
            <person name="Varaljay V.A."/>
            <person name="Crookes-Goodson W.J."/>
        </authorList>
    </citation>
    <scope>NUCLEOTIDE SEQUENCE</scope>
    <source>
        <strain evidence="7">5307AH</strain>
    </source>
</reference>
<dbReference type="PANTHER" id="PTHR12943:SF27">
    <property type="entry name" value="HOMOCYSTEINE-INDUCED ENDOPLASMIC RETICULUM PROTEIN, ISOFORM A"/>
    <property type="match status" value="1"/>
</dbReference>
<dbReference type="AlphaFoldDB" id="A0AAD9FRU4"/>
<comment type="caution">
    <text evidence="7">The sequence shown here is derived from an EMBL/GenBank/DDBJ whole genome shotgun (WGS) entry which is preliminary data.</text>
</comment>
<feature type="region of interest" description="Disordered" evidence="5">
    <location>
        <begin position="469"/>
        <end position="496"/>
    </location>
</feature>
<organism evidence="7 8">
    <name type="scientific">Papiliotrema laurentii</name>
    <name type="common">Cryptococcus laurentii</name>
    <dbReference type="NCBI Taxonomy" id="5418"/>
    <lineage>
        <taxon>Eukaryota</taxon>
        <taxon>Fungi</taxon>
        <taxon>Dikarya</taxon>
        <taxon>Basidiomycota</taxon>
        <taxon>Agaricomycotina</taxon>
        <taxon>Tremellomycetes</taxon>
        <taxon>Tremellales</taxon>
        <taxon>Rhynchogastremaceae</taxon>
        <taxon>Papiliotrema</taxon>
    </lineage>
</organism>
<dbReference type="Gene3D" id="3.10.20.90">
    <property type="entry name" value="Phosphatidylinositol 3-kinase Catalytic Subunit, Chain A, domain 1"/>
    <property type="match status" value="1"/>
</dbReference>
<evidence type="ECO:0000256" key="2">
    <source>
        <dbReference type="ARBA" id="ARBA00022692"/>
    </source>
</evidence>
<dbReference type="InterPro" id="IPR039751">
    <property type="entry name" value="HERPUD1/2"/>
</dbReference>
<dbReference type="Proteomes" id="UP001182556">
    <property type="component" value="Unassembled WGS sequence"/>
</dbReference>
<evidence type="ECO:0000313" key="7">
    <source>
        <dbReference type="EMBL" id="KAK1925081.1"/>
    </source>
</evidence>
<feature type="region of interest" description="Disordered" evidence="5">
    <location>
        <begin position="1"/>
        <end position="71"/>
    </location>
</feature>
<evidence type="ECO:0000259" key="6">
    <source>
        <dbReference type="PROSITE" id="PS50053"/>
    </source>
</evidence>
<keyword evidence="2" id="KW-0812">Transmembrane</keyword>
<dbReference type="EMBL" id="JAODAN010000004">
    <property type="protein sequence ID" value="KAK1925081.1"/>
    <property type="molecule type" value="Genomic_DNA"/>
</dbReference>
<comment type="subcellular location">
    <subcellularLocation>
        <location evidence="1">Membrane</location>
    </subcellularLocation>
</comment>
<dbReference type="PROSITE" id="PS50053">
    <property type="entry name" value="UBIQUITIN_2"/>
    <property type="match status" value="1"/>
</dbReference>
<feature type="region of interest" description="Disordered" evidence="5">
    <location>
        <begin position="663"/>
        <end position="688"/>
    </location>
</feature>
<dbReference type="GO" id="GO:0016020">
    <property type="term" value="C:membrane"/>
    <property type="evidence" value="ECO:0007669"/>
    <property type="project" value="UniProtKB-SubCell"/>
</dbReference>
<feature type="region of interest" description="Disordered" evidence="5">
    <location>
        <begin position="177"/>
        <end position="212"/>
    </location>
</feature>
<protein>
    <recommendedName>
        <fullName evidence="6">Ubiquitin-like domain-containing protein</fullName>
    </recommendedName>
</protein>
<feature type="region of interest" description="Disordered" evidence="5">
    <location>
        <begin position="606"/>
        <end position="638"/>
    </location>
</feature>
<gene>
    <name evidence="7" type="ORF">DB88DRAFT_487844</name>
</gene>
<dbReference type="InterPro" id="IPR029071">
    <property type="entry name" value="Ubiquitin-like_domsf"/>
</dbReference>
<evidence type="ECO:0000313" key="8">
    <source>
        <dbReference type="Proteomes" id="UP001182556"/>
    </source>
</evidence>
<evidence type="ECO:0000256" key="1">
    <source>
        <dbReference type="ARBA" id="ARBA00004370"/>
    </source>
</evidence>
<evidence type="ECO:0000256" key="5">
    <source>
        <dbReference type="SAM" id="MobiDB-lite"/>
    </source>
</evidence>
<accession>A0AAD9FRU4</accession>
<proteinExistence type="predicted"/>
<keyword evidence="8" id="KW-1185">Reference proteome</keyword>
<dbReference type="InterPro" id="IPR000626">
    <property type="entry name" value="Ubiquitin-like_dom"/>
</dbReference>